<reference evidence="1 2" key="1">
    <citation type="journal article" date="2022" name="Plant J.">
        <title>Chromosome-level genome of Camellia lanceoleosa provides a valuable resource for understanding genome evolution and self-incompatibility.</title>
        <authorList>
            <person name="Gong W."/>
            <person name="Xiao S."/>
            <person name="Wang L."/>
            <person name="Liao Z."/>
            <person name="Chang Y."/>
            <person name="Mo W."/>
            <person name="Hu G."/>
            <person name="Li W."/>
            <person name="Zhao G."/>
            <person name="Zhu H."/>
            <person name="Hu X."/>
            <person name="Ji K."/>
            <person name="Xiang X."/>
            <person name="Song Q."/>
            <person name="Yuan D."/>
            <person name="Jin S."/>
            <person name="Zhang L."/>
        </authorList>
    </citation>
    <scope>NUCLEOTIDE SEQUENCE [LARGE SCALE GENOMIC DNA]</scope>
    <source>
        <strain evidence="1">SQ_2022a</strain>
    </source>
</reference>
<accession>A0ACC0GLR2</accession>
<organism evidence="1 2">
    <name type="scientific">Camellia lanceoleosa</name>
    <dbReference type="NCBI Taxonomy" id="1840588"/>
    <lineage>
        <taxon>Eukaryota</taxon>
        <taxon>Viridiplantae</taxon>
        <taxon>Streptophyta</taxon>
        <taxon>Embryophyta</taxon>
        <taxon>Tracheophyta</taxon>
        <taxon>Spermatophyta</taxon>
        <taxon>Magnoliopsida</taxon>
        <taxon>eudicotyledons</taxon>
        <taxon>Gunneridae</taxon>
        <taxon>Pentapetalae</taxon>
        <taxon>asterids</taxon>
        <taxon>Ericales</taxon>
        <taxon>Theaceae</taxon>
        <taxon>Camellia</taxon>
    </lineage>
</organism>
<comment type="caution">
    <text evidence="1">The sequence shown here is derived from an EMBL/GenBank/DDBJ whole genome shotgun (WGS) entry which is preliminary data.</text>
</comment>
<evidence type="ECO:0000313" key="1">
    <source>
        <dbReference type="EMBL" id="KAI8001011.1"/>
    </source>
</evidence>
<proteinExistence type="predicted"/>
<evidence type="ECO:0000313" key="2">
    <source>
        <dbReference type="Proteomes" id="UP001060215"/>
    </source>
</evidence>
<protein>
    <submittedName>
        <fullName evidence="1">G-type lectin S-receptor-like serine/threonine-protein kinase</fullName>
    </submittedName>
</protein>
<gene>
    <name evidence="1" type="ORF">LOK49_LG09G01746</name>
</gene>
<dbReference type="Proteomes" id="UP001060215">
    <property type="component" value="Chromosome 8"/>
</dbReference>
<name>A0ACC0GLR2_9ERIC</name>
<sequence length="841" mass="94321">MGTSTTASVFCWTLFYLCSLLCHAANNIVTQGQLIRDGETILSASQNFVLGFFSPGNSTYRYVGIWYYKIPIQSIVWVANRNNPISGKNGSLKIGNKSNLLVLDGNGNSVWSSNALAISNDVTAILMDTGNLVLSSSDSVDDLNKALWQSFNEPTDTFLPGMTVYMNVRAGETRVFTSWTSDNDPSLGRYSMGVDPRGSPQIVIWDGLNRHWRSGHWNGLIFTGVPTMRAIYLYGFKLFNEGNGNLYFTYTSSNSSDPLRFRIGWDGNEAQLWWDDGKKEWRIMQLQPANECEVYNKCGNFGKCNVMDSTICSCMEGFVPKNVDQWDSGNWSGGCVRKTQLQCGTNGEEDGFVKIEGVKLPDYADLTVTQDIRDCGEKCSKNCSCHAYTFAIGISCMIWSGDLVDIQHFEEGGSDLYVRLASSDLISKRKFSKLVIIVVAVMGTFFISISIWLLWRFRAKLKVEALSNLWWKKNQLPTIDARRSRDFSTDNSGPDELGIEGQQCTGPELSLFSFSDVAAATGNFSEENKLGKGGFGPVYKGNLYGGEEIAVKRLSRKSGQGLEEFKNEIILIAKLQHRNLVRLLGCCIEGEERMLIYEYMPNKSLDSFIFDPIKRALLDWRKRFTIIEGIARGLLYLHRDSRLRIIHRDLKASNILLDEEMIPKISDFGMAKIFGRNESEASTSRVVGTYGYMAPEYAMDGLFSVKSDVYSFGVLLLEIVSGRRNNSFRLSEYPNIIGYAWDLWEGDRAMELIDPSIESSCCQNEVLRCIHVAMLCVQDSAIHRPTMSSLVLTLESENATLPMPRQPTFTSMRSSADIDMWKDNQEIASSNDLTISVILGR</sequence>
<keyword evidence="2" id="KW-1185">Reference proteome</keyword>
<dbReference type="EMBL" id="CM045765">
    <property type="protein sequence ID" value="KAI8001011.1"/>
    <property type="molecule type" value="Genomic_DNA"/>
</dbReference>